<evidence type="ECO:0000313" key="1">
    <source>
        <dbReference type="EMBL" id="MBW97641.1"/>
    </source>
</evidence>
<reference evidence="1" key="1">
    <citation type="submission" date="2018-02" db="EMBL/GenBank/DDBJ databases">
        <title>Rhizophora mucronata_Transcriptome.</title>
        <authorList>
            <person name="Meera S.P."/>
            <person name="Sreeshan A."/>
            <person name="Augustine A."/>
        </authorList>
    </citation>
    <scope>NUCLEOTIDE SEQUENCE</scope>
    <source>
        <tissue evidence="1">Leaf</tissue>
    </source>
</reference>
<protein>
    <submittedName>
        <fullName evidence="1">Uncharacterized protein</fullName>
    </submittedName>
</protein>
<proteinExistence type="predicted"/>
<accession>A0A2P2JW16</accession>
<dbReference type="AlphaFoldDB" id="A0A2P2JW16"/>
<sequence length="88" mass="9832">MPTAARQMIASSLQISVRHNLCDIVPTSITCKFCCCPEKALTSPTLCRCFDLCRFQLPAAIFTSVFGNLSFSFFEKAERKYKSVARAI</sequence>
<name>A0A2P2JW16_RHIMU</name>
<dbReference type="EMBL" id="GGEC01017158">
    <property type="protein sequence ID" value="MBW97641.1"/>
    <property type="molecule type" value="Transcribed_RNA"/>
</dbReference>
<organism evidence="1">
    <name type="scientific">Rhizophora mucronata</name>
    <name type="common">Asiatic mangrove</name>
    <dbReference type="NCBI Taxonomy" id="61149"/>
    <lineage>
        <taxon>Eukaryota</taxon>
        <taxon>Viridiplantae</taxon>
        <taxon>Streptophyta</taxon>
        <taxon>Embryophyta</taxon>
        <taxon>Tracheophyta</taxon>
        <taxon>Spermatophyta</taxon>
        <taxon>Magnoliopsida</taxon>
        <taxon>eudicotyledons</taxon>
        <taxon>Gunneridae</taxon>
        <taxon>Pentapetalae</taxon>
        <taxon>rosids</taxon>
        <taxon>fabids</taxon>
        <taxon>Malpighiales</taxon>
        <taxon>Rhizophoraceae</taxon>
        <taxon>Rhizophora</taxon>
    </lineage>
</organism>